<dbReference type="Pfam" id="PF21993">
    <property type="entry name" value="TetR_C_13_2"/>
    <property type="match status" value="1"/>
</dbReference>
<dbReference type="Proteomes" id="UP000680638">
    <property type="component" value="Unassembled WGS sequence"/>
</dbReference>
<dbReference type="InterPro" id="IPR054156">
    <property type="entry name" value="YxaF_TetR_C"/>
</dbReference>
<name>A0ABQ4LR78_9BACL</name>
<dbReference type="Gene3D" id="1.10.357.10">
    <property type="entry name" value="Tetracycline Repressor, domain 2"/>
    <property type="match status" value="1"/>
</dbReference>
<protein>
    <submittedName>
        <fullName evidence="6">HTH-type transcriptional regulator LmrA</fullName>
    </submittedName>
</protein>
<dbReference type="SUPFAM" id="SSF46689">
    <property type="entry name" value="Homeodomain-like"/>
    <property type="match status" value="1"/>
</dbReference>
<accession>A0ABQ4LR78</accession>
<keyword evidence="7" id="KW-1185">Reference proteome</keyword>
<feature type="domain" description="HTH tetR-type" evidence="5">
    <location>
        <begin position="5"/>
        <end position="65"/>
    </location>
</feature>
<dbReference type="SUPFAM" id="SSF48498">
    <property type="entry name" value="Tetracyclin repressor-like, C-terminal domain"/>
    <property type="match status" value="1"/>
</dbReference>
<dbReference type="InterPro" id="IPR001647">
    <property type="entry name" value="HTH_TetR"/>
</dbReference>
<evidence type="ECO:0000256" key="4">
    <source>
        <dbReference type="PROSITE-ProRule" id="PRU00335"/>
    </source>
</evidence>
<evidence type="ECO:0000313" key="6">
    <source>
        <dbReference type="EMBL" id="GIO65772.1"/>
    </source>
</evidence>
<organism evidence="6 7">
    <name type="scientific">Paenibacillus cookii</name>
    <dbReference type="NCBI Taxonomy" id="157839"/>
    <lineage>
        <taxon>Bacteria</taxon>
        <taxon>Bacillati</taxon>
        <taxon>Bacillota</taxon>
        <taxon>Bacilli</taxon>
        <taxon>Bacillales</taxon>
        <taxon>Paenibacillaceae</taxon>
        <taxon>Paenibacillus</taxon>
    </lineage>
</organism>
<keyword evidence="2 4" id="KW-0238">DNA-binding</keyword>
<dbReference type="Pfam" id="PF00440">
    <property type="entry name" value="TetR_N"/>
    <property type="match status" value="1"/>
</dbReference>
<evidence type="ECO:0000256" key="1">
    <source>
        <dbReference type="ARBA" id="ARBA00023015"/>
    </source>
</evidence>
<proteinExistence type="predicted"/>
<dbReference type="PANTHER" id="PTHR47506">
    <property type="entry name" value="TRANSCRIPTIONAL REGULATORY PROTEIN"/>
    <property type="match status" value="1"/>
</dbReference>
<gene>
    <name evidence="6" type="primary">lmrA</name>
    <name evidence="6" type="ORF">J21TS3_05930</name>
</gene>
<dbReference type="InterPro" id="IPR036271">
    <property type="entry name" value="Tet_transcr_reg_TetR-rel_C_sf"/>
</dbReference>
<dbReference type="PROSITE" id="PS50977">
    <property type="entry name" value="HTH_TETR_2"/>
    <property type="match status" value="1"/>
</dbReference>
<dbReference type="InterPro" id="IPR009057">
    <property type="entry name" value="Homeodomain-like_sf"/>
</dbReference>
<evidence type="ECO:0000259" key="5">
    <source>
        <dbReference type="PROSITE" id="PS50977"/>
    </source>
</evidence>
<feature type="DNA-binding region" description="H-T-H motif" evidence="4">
    <location>
        <begin position="28"/>
        <end position="47"/>
    </location>
</feature>
<evidence type="ECO:0000313" key="7">
    <source>
        <dbReference type="Proteomes" id="UP000680638"/>
    </source>
</evidence>
<dbReference type="RefSeq" id="WP_212947488.1">
    <property type="nucleotide sequence ID" value="NZ_BORW01000002.1"/>
</dbReference>
<evidence type="ECO:0000256" key="3">
    <source>
        <dbReference type="ARBA" id="ARBA00023163"/>
    </source>
</evidence>
<sequence>MAGKANSREIIVKTATRLFSVQGYHGTGLNQIIKESQCPKGSLYYYFPEGKEELARECIEQIKRMVSGKWQEAFERFEHPAQAIPYHIEMMAEDAEKSNFEGFTPLSFWNAVETCSVSVSLREACQNAIDEWHGMLSQRLQSAGLDAERAAETATVILSMMEGSLIIAMTKQDSGPIHAASKYMGILVERLLDVSRSDQSSPKSERHKKED</sequence>
<evidence type="ECO:0000256" key="2">
    <source>
        <dbReference type="ARBA" id="ARBA00023125"/>
    </source>
</evidence>
<keyword evidence="1" id="KW-0805">Transcription regulation</keyword>
<dbReference type="EMBL" id="BORW01000002">
    <property type="protein sequence ID" value="GIO65772.1"/>
    <property type="molecule type" value="Genomic_DNA"/>
</dbReference>
<reference evidence="6 7" key="1">
    <citation type="submission" date="2021-03" db="EMBL/GenBank/DDBJ databases">
        <title>Antimicrobial resistance genes in bacteria isolated from Japanese honey, and their potential for conferring macrolide and lincosamide resistance in the American foulbrood pathogen Paenibacillus larvae.</title>
        <authorList>
            <person name="Okamoto M."/>
            <person name="Kumagai M."/>
            <person name="Kanamori H."/>
            <person name="Takamatsu D."/>
        </authorList>
    </citation>
    <scope>NUCLEOTIDE SEQUENCE [LARGE SCALE GENOMIC DNA]</scope>
    <source>
        <strain evidence="6 7">J21TS3</strain>
    </source>
</reference>
<keyword evidence="3" id="KW-0804">Transcription</keyword>
<dbReference type="PANTHER" id="PTHR47506:SF3">
    <property type="entry name" value="HTH-TYPE TRANSCRIPTIONAL REGULATOR LMRA"/>
    <property type="match status" value="1"/>
</dbReference>
<comment type="caution">
    <text evidence="6">The sequence shown here is derived from an EMBL/GenBank/DDBJ whole genome shotgun (WGS) entry which is preliminary data.</text>
</comment>